<evidence type="ECO:0000256" key="32">
    <source>
        <dbReference type="HAMAP-Rule" id="MF_04083"/>
    </source>
</evidence>
<feature type="disulfide bond" evidence="32">
    <location>
        <begin position="52"/>
        <end position="72"/>
    </location>
</feature>
<dbReference type="Pfam" id="PF00516">
    <property type="entry name" value="GP120"/>
    <property type="match status" value="1"/>
</dbReference>
<comment type="PTM">
    <text evidence="32">Highly glycosylated by host. The high number of glycan on the protein is reffered to as 'glycan shield' because it contributes to hide protein sequence from adaptive immune system.</text>
</comment>
<comment type="function">
    <text evidence="32">Surface protein gp120: Attaches the virus to the host lymphoid cell by binding to the primary receptor CD4. This interaction induces a structural rearrangement creating a high affinity binding site for a chemokine coreceptor like CXCR4 and/or CCR5. Acts as a ligand for CD209/DC-SIGN and CLEC4M/DC-SIGNR, which are respectively found on dendritic cells (DCs), and on endothelial cells of liver sinusoids and lymph node sinuses. These interactions allow capture of viral particles at mucosal surfaces by these cells and subsequent transmission to permissive cells. HIV subverts the migration properties of dendritic cells to gain access to CD4+ T-cells in lymph nodes. Virus transmission to permissive T-cells occurs either in trans (without DCs infection, through viral capture and transmission), or in cis (following DCs productive infection, through the usual CD4-gp120 interaction), thereby inducing a robust infection. In trans infection, bound virions remain infectious over days and it is proposed that they are not degraded, but protected in non-lysosomal acidic organelles within the DCs close to the cell membrane thus contributing to the viral infectious potential during DCs' migration from the periphery to the lymphoid tissues. On arrival at lymphoid tissues, intact virions recycle back to DCs' cell surface allowing virus transmission to CD4+ T-cells.</text>
</comment>
<comment type="function">
    <text evidence="32">Envelope glycoprotein gp160: Oligomerizes in the host endoplasmic reticulum into predominantly trimers. In a second time, gp160 transits in the host Golgi, where glycosylation is completed. The precursor is then proteolytically cleaved in the trans-Golgi and thereby activated by cellular furin or furin-like proteases to produce gp120 and gp41.</text>
</comment>
<feature type="chain" id="PRO_5023247928" description="Transmembrane protein gp41" evidence="32">
    <location>
        <begin position="526"/>
        <end position="876"/>
    </location>
</feature>
<sequence>MRVMGIQKNYTLLWRWGMIIFWTMVMCSAGKLWVTVYYGVPVWRDAETTLFCASDAKAYETEVHNVWATHACVPTDPNPQEIHLENVTENFNMWKNSMVEQMHADIISLWDQSLKPCVKLTPLCVTLNCSDYNFNSSNSNISSNGNISSNMQGEVKNCSFNMTTEIRDKIQKVHALFYRQDVVKMNGNSSINGNSSRKETYSQYRLINCNTSAITQACPKVSFEPIPIHYCAPAGFAILKCKDEKFNGTGPCKNVSTVQCTHGIRPVVSTQLLLNGSLAKEEVVIRSENITNNAKIIIVQLNEPVKINCTRPSNNTRKSMRIGPGQTFYATGDIIGDIRQAHCNVSRTEWNNTLQKVAKQLRKYFKNDTKIIFANASGGDVEITTHSFNCGGEFFYCNTSILFNSTWNNSTWDNNTRDNNNNATNDTMTLQCRIKQIVRMWQTVGQAMYAPPIQGTIKCESNITGLLLTRDGGNNNNTNETFRPGGGDMRDNWRSELYKYKVVKLKPLGVAPTPAKRRVVMREKRAALGAIFLGFLGAAGSTMGAASITLTVQARQLLSGIVQQQSNLLRAIEAQQHMLKLTVWGIKQLQARVLALESYLRDQQLLGIWGCSGKLICTTAVPWNSSWSNKNLSDIWDNMTWLQWDKEISNYTNIIYDLIAESQNQQEKNEQDLLALDKWASLWNWFSITNWLWYIKIFIMIVGGLIGLRIVFAVLAIINRVRQGYSPLSFQTLTHHQGEPDRPGRIEEGGGEQDRDRSVRLVTGFLALAWDDLRSLCLFSYHRLRDFVLIAARTVELLGHSSLKGLRLGWEALKYLGNVLGYWGQELKNSAINLFDTIAIAVANWTDRAIEIGQRVGRAIRNVPVRIRQGLERSLL</sequence>
<keyword evidence="25 32" id="KW-0472">Membrane</keyword>
<dbReference type="GO" id="GO:1903908">
    <property type="term" value="P:positive regulation of plasma membrane raft polarization"/>
    <property type="evidence" value="ECO:0007669"/>
    <property type="project" value="UniProtKB-UniRule"/>
</dbReference>
<evidence type="ECO:0000256" key="23">
    <source>
        <dbReference type="ARBA" id="ARBA00023046"/>
    </source>
</evidence>
<evidence type="ECO:0000259" key="36">
    <source>
        <dbReference type="Pfam" id="PF00517"/>
    </source>
</evidence>
<evidence type="ECO:0000256" key="13">
    <source>
        <dbReference type="ARBA" id="ARBA00022685"/>
    </source>
</evidence>
<feature type="region of interest" description="Immunosuppression" evidence="32">
    <location>
        <begin position="587"/>
        <end position="605"/>
    </location>
</feature>
<feature type="compositionally biased region" description="Basic and acidic residues" evidence="34">
    <location>
        <begin position="736"/>
        <end position="755"/>
    </location>
</feature>
<keyword evidence="21 32" id="KW-1164">Virus endocytosis by host</keyword>
<dbReference type="InterPro" id="IPR000777">
    <property type="entry name" value="HIV1_Gp120"/>
</dbReference>
<evidence type="ECO:0000256" key="34">
    <source>
        <dbReference type="SAM" id="MobiDB-lite"/>
    </source>
</evidence>
<evidence type="ECO:0000256" key="1">
    <source>
        <dbReference type="ARBA" id="ARBA00004402"/>
    </source>
</evidence>
<dbReference type="EMBL" id="MH742764">
    <property type="protein sequence ID" value="AYN63442.1"/>
    <property type="molecule type" value="Genomic_RNA"/>
</dbReference>
<evidence type="ECO:0000256" key="11">
    <source>
        <dbReference type="ARBA" id="ARBA00022581"/>
    </source>
</evidence>
<keyword evidence="26 32" id="KW-0564">Palmitate</keyword>
<name>A0A3G2KUG8_HV1</name>
<feature type="region of interest" description="MPER; binding to GalCer" evidence="32">
    <location>
        <begin position="675"/>
        <end position="696"/>
    </location>
</feature>
<dbReference type="GO" id="GO:0075512">
    <property type="term" value="P:clathrin-dependent endocytosis of virus by host cell"/>
    <property type="evidence" value="ECO:0007669"/>
    <property type="project" value="UniProtKB-UniRule"/>
</dbReference>
<comment type="subcellular location">
    <molecule>Transmembrane protein gp41</molecule>
    <subcellularLocation>
        <location evidence="32">Virion membrane</location>
        <topology evidence="32">Single-pass type I membrane protein</topology>
    </subcellularLocation>
    <subcellularLocation>
        <location evidence="32">Host cell membrane</location>
        <topology evidence="32">Single-pass type I membrane protein</topology>
    </subcellularLocation>
    <subcellularLocation>
        <location evidence="32">Host endosome membrane</location>
        <topology evidence="32">Single-pass type I membrane protein</topology>
    </subcellularLocation>
    <text evidence="32">It is probably concentrated at the site of budding and incorporated into the virions possibly by contacts between the cytoplasmic tail of Env and the N-terminus of Gag.</text>
</comment>
<feature type="lipid moiety-binding region" description="S-palmitoyl cysteine; by host" evidence="32">
    <location>
        <position position="777"/>
    </location>
</feature>
<keyword evidence="28 32" id="KW-0325">Glycoprotein</keyword>
<dbReference type="Pfam" id="PF00517">
    <property type="entry name" value="GP41"/>
    <property type="match status" value="1"/>
</dbReference>
<dbReference type="InterPro" id="IPR036377">
    <property type="entry name" value="Gp120_core_sf"/>
</dbReference>
<dbReference type="GO" id="GO:1903911">
    <property type="term" value="P:positive regulation of receptor clustering"/>
    <property type="evidence" value="ECO:0007669"/>
    <property type="project" value="UniProtKB-UniRule"/>
</dbReference>
<evidence type="ECO:0000256" key="31">
    <source>
        <dbReference type="ARBA" id="ARBA00023296"/>
    </source>
</evidence>
<evidence type="ECO:0000313" key="37">
    <source>
        <dbReference type="EMBL" id="AYN63442.1"/>
    </source>
</evidence>
<feature type="transmembrane region" description="Helical" evidence="33">
    <location>
        <begin position="12"/>
        <end position="34"/>
    </location>
</feature>
<reference evidence="37" key="1">
    <citation type="submission" date="2018-08" db="EMBL/GenBank/DDBJ databases">
        <title>Sensitivity to Broadly Neutralizing Antibodies of Recently Transmitted HIV-1 Clade CRF02_AG Viruses with a focus on evolution overtime.</title>
        <authorList>
            <person name="Stefic K."/>
            <person name="Barin F."/>
        </authorList>
    </citation>
    <scope>NUCLEOTIDE SEQUENCE</scope>
    <source>
        <strain evidence="37">46</strain>
    </source>
</reference>
<evidence type="ECO:0000256" key="21">
    <source>
        <dbReference type="ARBA" id="ARBA00022890"/>
    </source>
</evidence>
<comment type="subcellular location">
    <subcellularLocation>
        <location evidence="3">Host cell membrane</location>
        <topology evidence="3">Peripheral membrane protein</topology>
    </subcellularLocation>
    <subcellularLocation>
        <location evidence="1">Host cell membrane</location>
        <topology evidence="1">Single-pass type I membrane protein</topology>
    </subcellularLocation>
    <subcellularLocation>
        <location evidence="2">Host endosome membrane</location>
        <topology evidence="2">Peripheral membrane protein</topology>
    </subcellularLocation>
    <subcellularLocation>
        <location evidence="5">Host endosome membrane</location>
        <topology evidence="5">Single-pass type I membrane protein</topology>
    </subcellularLocation>
    <subcellularLocation>
        <location evidence="6">Virion membrane</location>
        <topology evidence="6">Peripheral membrane protein</topology>
    </subcellularLocation>
    <subcellularLocation>
        <location evidence="4">Virion membrane</location>
        <topology evidence="4">Single-pass type I membrane protein</topology>
    </subcellularLocation>
</comment>
<feature type="disulfide bond" evidence="32">
    <location>
        <begin position="231"/>
        <end position="260"/>
    </location>
</feature>
<feature type="disulfide bond" evidence="32">
    <location>
        <begin position="611"/>
        <end position="617"/>
    </location>
</feature>
<keyword evidence="13 32" id="KW-0165">Cleavage on pair of basic residues</keyword>
<evidence type="ECO:0000256" key="16">
    <source>
        <dbReference type="ARBA" id="ARBA00022729"/>
    </source>
</evidence>
<keyword evidence="24 32" id="KW-0175">Coiled coil</keyword>
<comment type="subunit">
    <text evidence="32">The mature envelope protein (Env) consists of a homotrimer of non-covalently associated gp120-gp41 heterodimers. The resulting complex protrudes from the virus surface as a spike. There seems to be as few as 10 spikes on the average virion. Surface protein gp120 interacts with host CD4, CCR5 and CXCR4. Gp120 also interacts with the C-type lectins CD209/DC-SIGN and CLEC4M/DC-SIGNR (collectively referred to as DC-SIGN(R)). Gp120 and gp41 interact with GalCer. Gp120 interacts with host ITGA4/ITGB7 complex; on CD4+ T-cells, this interaction results in rapid activation of integrin ITGAL/LFA-1, which facilitates efficient cell-to-cell spreading of HIV-1. Gp120 interacts with cell-associated heparan sulfate; this interaction increases virus infectivity on permissive cells and may be involved in infection of CD4- cells.</text>
</comment>
<dbReference type="GO" id="GO:0019062">
    <property type="term" value="P:virion attachment to host cell"/>
    <property type="evidence" value="ECO:0007669"/>
    <property type="project" value="UniProtKB-UniRule"/>
</dbReference>
<comment type="PTM">
    <text evidence="32">Palmitoylation of the transmembrane protein and of Env polyprotein (prior to its proteolytic cleavage) is essential for their association with host cell membrane lipid rafts. Palmitoylation is therefore required for envelope trafficking to classical lipid rafts, but not for viral replication.</text>
</comment>
<gene>
    <name evidence="32 37" type="primary">env</name>
</gene>
<evidence type="ECO:0000256" key="22">
    <source>
        <dbReference type="ARBA" id="ARBA00022989"/>
    </source>
</evidence>
<comment type="miscellaneous">
    <text evidence="32">Inhibitors targeting HIV-1 viral envelope proteins are used as antiretroviral drugs. Attachment of virions to the cell surface via non-specific interactions and CD4 binding can be blocked by inhibitors that include cyanovirin-N, cyclotriazadisulfonamide analogs, PRO 2000, TNX 355 and PRO 542. In addition, BMS 806 can block CD4-induced conformational changes. Env interactions with the coreceptor molecules can be targeted by CCR5 antagonists including SCH-D, maraviroc (UK 427857) and aplaviroc (GW 873140), and the CXCR4 antagonist AMD 070. Fusion of viral and cellular membranes can be inhibited by peptides such as enfuvirtide and tifuvirtide (T 1249). Resistance to inhibitors associated with mutations in Env are observed. Most of the time, single mutations confer only a modest reduction in drug susceptibility. Combination of several mutations is usually required to develop a high-level drug resistance.</text>
</comment>
<evidence type="ECO:0000256" key="4">
    <source>
        <dbReference type="ARBA" id="ARBA00004563"/>
    </source>
</evidence>
<keyword evidence="19 32" id="KW-1043">Host membrane</keyword>
<dbReference type="InterPro" id="IPR000328">
    <property type="entry name" value="GP41-like"/>
</dbReference>
<keyword evidence="29 32" id="KW-0899">Viral immunoevasion</keyword>
<comment type="similarity">
    <text evidence="32">Belongs to the HIV-1 env protein family.</text>
</comment>
<evidence type="ECO:0000259" key="35">
    <source>
        <dbReference type="Pfam" id="PF00516"/>
    </source>
</evidence>
<accession>A0A3G2KUG8</accession>
<dbReference type="FunFam" id="2.170.40.20:FF:000002">
    <property type="entry name" value="Envelope glycoprotein gp160"/>
    <property type="match status" value="1"/>
</dbReference>
<keyword evidence="17 32" id="KW-1161">Viral attachment to host cell</keyword>
<comment type="function">
    <text evidence="32">Transmembrane protein gp41: Acts as a class I viral fusion protein. Under the current model, the protein has at least 3 conformational states: pre-fusion native state, pre-hairpin intermediate state, and post-fusion hairpin state. During fusion of viral and target intracellular membranes, the coiled coil regions (heptad repeats) assume a trimer-of-hairpins structure, positioning the fusion peptide in close proximity to the C-terminal region of the ectodomain. The formation of this structure appears to drive apposition and subsequent fusion of viral and target cell membranes. Complete fusion occurs in host cell endosomes and is dynamin-dependent, however some lipid transfer might occur at the plasma membrane. The virus undergoes clathrin-dependent internalization long before endosomal fusion, thus minimizing the surface exposure of conserved viral epitopes during fusion and reducing the efficacy of inhibitors targeting these epitopes. Membranes fusion leads to delivery of the nucleocapsid into the cytoplasm.</text>
</comment>
<comment type="domain">
    <text evidence="32">The YXXL motif is involved in determining the exact site of viral release at the surface of infected mononuclear cells and promotes endocytosis. YXXL and di-leucine endocytosis motifs interact directly or indirectly with the clathrin adapter complexes, opperate independently, and their activities are not additive.</text>
</comment>
<protein>
    <recommendedName>
        <fullName evidence="32">Envelope glycoprotein gp160</fullName>
    </recommendedName>
    <alternativeName>
        <fullName evidence="32">Env polyprotein</fullName>
    </alternativeName>
    <component>
        <recommendedName>
            <fullName evidence="32">Surface protein gp120</fullName>
            <shortName evidence="32">SU</shortName>
        </recommendedName>
        <alternativeName>
            <fullName evidence="32">Glycoprotein 120</fullName>
            <shortName evidence="32">gp120</shortName>
        </alternativeName>
    </component>
    <component>
        <recommendedName>
            <fullName evidence="32">Transmembrane protein gp41</fullName>
            <shortName evidence="32">TM</shortName>
        </recommendedName>
        <alternativeName>
            <fullName evidence="32">Glycoprotein 41</fullName>
            <shortName evidence="32">gp41</shortName>
        </alternativeName>
    </component>
</protein>
<evidence type="ECO:0000256" key="18">
    <source>
        <dbReference type="ARBA" id="ARBA00022844"/>
    </source>
</evidence>
<comment type="domain">
    <text evidence="32">The CD4-binding region is targeted by the antibody b12.</text>
</comment>
<evidence type="ECO:0000256" key="5">
    <source>
        <dbReference type="ARBA" id="ARBA00004578"/>
    </source>
</evidence>
<keyword evidence="18 32" id="KW-0946">Virion</keyword>
<evidence type="ECO:0000256" key="15">
    <source>
        <dbReference type="ARBA" id="ARBA00022703"/>
    </source>
</evidence>
<feature type="coiled-coil region" evidence="32">
    <location>
        <begin position="646"/>
        <end position="680"/>
    </location>
</feature>
<comment type="domain">
    <text evidence="32">Some of the most genetically diverse regions of the viral genome are present in Env. They are called variable regions 1 through 5 (V1 through V5). Coreceptor usage of gp120 is determined mainly by the primary structure of the third variable region (V3) in the outer domain of gp120. The sequence of V3 determines which coreceptor, CCR5 and/or CXCR4 (corresponding to R5/macrophage, X4/T cell and R5X4/T cell and macrophage tropism), is used to trigger the fusion potential of the Env complex, and hence which cells the virus can infect. Binding to CCR5 involves a region adjacent in addition to V3.</text>
</comment>
<evidence type="ECO:0000256" key="27">
    <source>
        <dbReference type="ARBA" id="ARBA00023157"/>
    </source>
</evidence>
<feature type="short sequence motif" description="Di-leucine internalization motif" evidence="32">
    <location>
        <begin position="875"/>
        <end position="876"/>
    </location>
</feature>
<keyword evidence="8 32" id="KW-1170">Fusion of virus membrane with host endosomal membrane</keyword>
<feature type="site" description="Cleavage; by host furin" evidence="32">
    <location>
        <begin position="525"/>
        <end position="526"/>
    </location>
</feature>
<evidence type="ECO:0000256" key="26">
    <source>
        <dbReference type="ARBA" id="ARBA00023139"/>
    </source>
</evidence>
<evidence type="ECO:0000256" key="3">
    <source>
        <dbReference type="ARBA" id="ARBA00004505"/>
    </source>
</evidence>
<comment type="subcellular location">
    <molecule>Surface protein gp120</molecule>
    <subcellularLocation>
        <location evidence="32">Virion membrane</location>
        <topology evidence="32">Peripheral membrane protein</topology>
    </subcellularLocation>
    <subcellularLocation>
        <location evidence="32">Host cell membrane</location>
        <topology evidence="32">Peripheral membrane protein</topology>
    </subcellularLocation>
    <subcellularLocation>
        <location evidence="32">Host endosome membrane</location>
        <topology evidence="32">Single-pass type I membrane protein</topology>
    </subcellularLocation>
    <text evidence="32">The surface protein is not anchored to the viral envelope, but associates with the extravirion surface through its binding to TM. It is probably concentrated at the site of budding and incorporated into the virions possibly by contacts between the cytoplasmic tail of Env and the N-terminus of Gag.</text>
</comment>
<dbReference type="FunFam" id="2.170.40.20:FF:000003">
    <property type="entry name" value="Envelope glycoprotein gp160"/>
    <property type="match status" value="1"/>
</dbReference>
<keyword evidence="16 32" id="KW-0732">Signal</keyword>
<evidence type="ECO:0000256" key="9">
    <source>
        <dbReference type="ARBA" id="ARBA00022511"/>
    </source>
</evidence>
<keyword evidence="20 32" id="KW-0261">Viral envelope protein</keyword>
<dbReference type="Gene3D" id="1.20.5.490">
    <property type="entry name" value="Single helix bin"/>
    <property type="match status" value="1"/>
</dbReference>
<feature type="domain" description="Retroviral envelope protein GP41-like" evidence="36">
    <location>
        <begin position="543"/>
        <end position="734"/>
    </location>
</feature>
<evidence type="ECO:0000256" key="33">
    <source>
        <dbReference type="RuleBase" id="RU363095"/>
    </source>
</evidence>
<dbReference type="Gene3D" id="2.170.40.20">
    <property type="entry name" value="Human immunodeficiency virus 1, Gp160, envelope glycoprotein"/>
    <property type="match status" value="2"/>
</dbReference>
<evidence type="ECO:0000256" key="12">
    <source>
        <dbReference type="ARBA" id="ARBA00022595"/>
    </source>
</evidence>
<keyword evidence="15 32" id="KW-0053">Apoptosis</keyword>
<dbReference type="GO" id="GO:0019031">
    <property type="term" value="C:viral envelope"/>
    <property type="evidence" value="ECO:0007669"/>
    <property type="project" value="UniProtKB-KW"/>
</dbReference>
<evidence type="ECO:0000256" key="19">
    <source>
        <dbReference type="ARBA" id="ARBA00022870"/>
    </source>
</evidence>
<comment type="caution">
    <text evidence="32 33">Lacks conserved residue(s) required for the propagation of feature annotation.</text>
</comment>
<keyword evidence="27 32" id="KW-1015">Disulfide bond</keyword>
<comment type="miscellaneous">
    <text evidence="32">HIV-1 lineages are divided in three main groups, M (for Major), O (for Outlier), and N (for New, or Non-M, Non-O). The vast majority of strains found worldwide belong to the group M. Group O seems to be endemic to and largely confined to Cameroon and neighboring countries in West Central Africa, where these viruses represent a small minority of HIV-1 strains. The group N is represented by a limited number of isolates from Cameroonian persons. The group M is further subdivided in 9 clades or subtypes (A to D, F to H, J and K).</text>
</comment>
<dbReference type="GO" id="GO:0019082">
    <property type="term" value="P:viral protein processing"/>
    <property type="evidence" value="ECO:0007669"/>
    <property type="project" value="UniProtKB-UniRule"/>
</dbReference>
<evidence type="ECO:0000256" key="8">
    <source>
        <dbReference type="ARBA" id="ARBA00022510"/>
    </source>
</evidence>
<comment type="PTM">
    <text evidence="32">Specific enzymatic cleavages in vivo yield mature proteins. Envelope glycoproteins are synthesized as a inactive precursor that is heavily N-glycosylated and processed likely by host cell furin in the Golgi to yield the mature SU and TM proteins. The cleavage site between SU and TM requires the minimal sequence [KR]-X-[KR]-R. About 2 of the 9 disulfide bonds of gp41 are reduced by P4HB/PDI, following binding to CD4 receptor.</text>
</comment>
<dbReference type="GO" id="GO:0039654">
    <property type="term" value="P:fusion of virus membrane with host endosome membrane"/>
    <property type="evidence" value="ECO:0007669"/>
    <property type="project" value="UniProtKB-UniRule"/>
</dbReference>
<feature type="region of interest" description="V5" evidence="32">
    <location>
        <begin position="475"/>
        <end position="485"/>
    </location>
</feature>
<keyword evidence="10 32" id="KW-1165">Clathrin-mediated endocytosis of virus by host</keyword>
<keyword evidence="11 32" id="KW-0945">Host-virus interaction</keyword>
<evidence type="ECO:0000256" key="24">
    <source>
        <dbReference type="ARBA" id="ARBA00023054"/>
    </source>
</evidence>
<keyword evidence="9 32" id="KW-1032">Host cell membrane</keyword>
<proteinExistence type="inferred from homology"/>
<feature type="transmembrane region" description="Helical" evidence="33">
    <location>
        <begin position="526"/>
        <end position="550"/>
    </location>
</feature>
<dbReference type="GO" id="GO:0005198">
    <property type="term" value="F:structural molecule activity"/>
    <property type="evidence" value="ECO:0007669"/>
    <property type="project" value="UniProtKB-UniRule"/>
</dbReference>
<dbReference type="GO" id="GO:0019064">
    <property type="term" value="P:fusion of virus membrane with host plasma membrane"/>
    <property type="evidence" value="ECO:0007669"/>
    <property type="project" value="UniProtKB-UniRule"/>
</dbReference>
<feature type="topological domain" description="Cytoplasmic" evidence="32">
    <location>
        <begin position="719"/>
        <end position="876"/>
    </location>
</feature>
<keyword evidence="7 32" id="KW-1168">Fusion of virus membrane with host membrane</keyword>
<evidence type="ECO:0000256" key="14">
    <source>
        <dbReference type="ARBA" id="ARBA00022692"/>
    </source>
</evidence>
<evidence type="ECO:0000256" key="29">
    <source>
        <dbReference type="ARBA" id="ARBA00023280"/>
    </source>
</evidence>
<keyword evidence="30 32" id="KW-0449">Lipoprotein</keyword>
<dbReference type="HAMAP" id="MF_04083">
    <property type="entry name" value="HIV_ENV"/>
    <property type="match status" value="1"/>
</dbReference>
<evidence type="ECO:0000256" key="7">
    <source>
        <dbReference type="ARBA" id="ARBA00022506"/>
    </source>
</evidence>
<comment type="domain">
    <text evidence="32">The membrane proximal external region (MPER) present in gp41 is a tryptophan-rich region recognized by the antibodies 2F5, Z13, and 4E10. MPER seems to play a role in fusion.</text>
</comment>
<evidence type="ECO:0000256" key="2">
    <source>
        <dbReference type="ARBA" id="ARBA00004433"/>
    </source>
</evidence>
<feature type="short sequence motif" description="YXXL motif; contains endocytosis signal" evidence="32">
    <location>
        <begin position="725"/>
        <end position="728"/>
    </location>
</feature>
<feature type="chain" id="PRO_5023247927" description="Envelope glycoprotein gp160" evidence="32">
    <location>
        <begin position="31"/>
        <end position="876"/>
    </location>
</feature>
<keyword evidence="31 32" id="KW-1160">Virus entry into host cell</keyword>
<evidence type="ECO:0000256" key="6">
    <source>
        <dbReference type="ARBA" id="ARBA00004650"/>
    </source>
</evidence>
<dbReference type="Gene3D" id="1.10.287.210">
    <property type="match status" value="1"/>
</dbReference>
<feature type="region of interest" description="CD4-binding loop" evidence="32">
    <location>
        <begin position="376"/>
        <end position="386"/>
    </location>
</feature>
<dbReference type="InterPro" id="IPR037527">
    <property type="entry name" value="Gp160"/>
</dbReference>
<keyword evidence="23 32" id="KW-1039">Host endosome</keyword>
<dbReference type="GO" id="GO:0044175">
    <property type="term" value="C:host cell endosome membrane"/>
    <property type="evidence" value="ECO:0007669"/>
    <property type="project" value="UniProtKB-SubCell"/>
</dbReference>
<organism evidence="37">
    <name type="scientific">Human immunodeficiency virus type 1</name>
    <name type="common">HIV-1</name>
    <dbReference type="NCBI Taxonomy" id="11676"/>
    <lineage>
        <taxon>Viruses</taxon>
        <taxon>Riboviria</taxon>
        <taxon>Pararnavirae</taxon>
        <taxon>Artverviricota</taxon>
        <taxon>Revtraviricetes</taxon>
        <taxon>Ortervirales</taxon>
        <taxon>Retroviridae</taxon>
        <taxon>Orthoretrovirinae</taxon>
        <taxon>Lentivirus</taxon>
        <taxon>Lentivirus humimdef1</taxon>
    </lineage>
</organism>
<organismHost>
    <name type="scientific">Homo sapiens</name>
    <name type="common">Human</name>
    <dbReference type="NCBI Taxonomy" id="9606"/>
</organismHost>
<dbReference type="GO" id="GO:0055036">
    <property type="term" value="C:virion membrane"/>
    <property type="evidence" value="ECO:0007669"/>
    <property type="project" value="UniProtKB-SubCell"/>
</dbReference>
<dbReference type="SUPFAM" id="SSF56502">
    <property type="entry name" value="gp120 core"/>
    <property type="match status" value="2"/>
</dbReference>
<feature type="region of interest" description="Disordered" evidence="34">
    <location>
        <begin position="733"/>
        <end position="755"/>
    </location>
</feature>
<feature type="domain" description="Human immunodeficiency virus 1 envelope glycoprotein Gp120" evidence="35">
    <location>
        <begin position="32"/>
        <end position="525"/>
    </location>
</feature>
<evidence type="ECO:0000256" key="30">
    <source>
        <dbReference type="ARBA" id="ARBA00023288"/>
    </source>
</evidence>
<dbReference type="GO" id="GO:0052031">
    <property type="term" value="P:symbiont-mediated perturbation of host defense response"/>
    <property type="evidence" value="ECO:0007669"/>
    <property type="project" value="UniProtKB-UniRule"/>
</dbReference>
<evidence type="ECO:0000256" key="20">
    <source>
        <dbReference type="ARBA" id="ARBA00022879"/>
    </source>
</evidence>
<evidence type="ECO:0000256" key="25">
    <source>
        <dbReference type="ARBA" id="ARBA00023136"/>
    </source>
</evidence>
<dbReference type="GO" id="GO:0020002">
    <property type="term" value="C:host cell plasma membrane"/>
    <property type="evidence" value="ECO:0007669"/>
    <property type="project" value="UniProtKB-SubCell"/>
</dbReference>
<dbReference type="CDD" id="cd09909">
    <property type="entry name" value="HIV-1-like_HR1-HR2"/>
    <property type="match status" value="1"/>
</dbReference>
<evidence type="ECO:0000256" key="17">
    <source>
        <dbReference type="ARBA" id="ARBA00022804"/>
    </source>
</evidence>
<evidence type="ECO:0000256" key="28">
    <source>
        <dbReference type="ARBA" id="ARBA00023180"/>
    </source>
</evidence>
<keyword evidence="22 32" id="KW-1133">Transmembrane helix</keyword>
<dbReference type="SUPFAM" id="SSF58069">
    <property type="entry name" value="Virus ectodomain"/>
    <property type="match status" value="1"/>
</dbReference>
<keyword evidence="14 32" id="KW-0812">Transmembrane</keyword>
<dbReference type="FunFam" id="1.20.5.490:FF:000001">
    <property type="entry name" value="Envelope glycoprotein gp160"/>
    <property type="match status" value="1"/>
</dbReference>
<dbReference type="GO" id="GO:0016020">
    <property type="term" value="C:membrane"/>
    <property type="evidence" value="ECO:0007669"/>
    <property type="project" value="UniProtKB-UniRule"/>
</dbReference>
<evidence type="ECO:0000256" key="10">
    <source>
        <dbReference type="ARBA" id="ARBA00022570"/>
    </source>
</evidence>
<comment type="domain">
    <text evidence="32 33">The 17 amino acids long immunosuppressive region is present in many retroviral envelope proteins. Synthetic peptides derived from this relatively conserved sequence inhibit immune function in vitro and in vivo.</text>
</comment>
<feature type="transmembrane region" description="Helical" evidence="33">
    <location>
        <begin position="691"/>
        <end position="718"/>
    </location>
</feature>
<keyword evidence="12 32" id="KW-1162">Viral penetration into host cytoplasm</keyword>
<feature type="disulfide bond" evidence="32">
    <location>
        <begin position="241"/>
        <end position="252"/>
    </location>
</feature>
<dbReference type="FunFam" id="1.10.287.210:FF:000001">
    <property type="entry name" value="Envelope glycoprotein gp160"/>
    <property type="match status" value="1"/>
</dbReference>